<dbReference type="AlphaFoldDB" id="A0A380S6R2"/>
<protein>
    <submittedName>
        <fullName evidence="1">Uncharacterized protein</fullName>
    </submittedName>
</protein>
<gene>
    <name evidence="1" type="ORF">SAMN05661053_2323</name>
</gene>
<proteinExistence type="predicted"/>
<name>A0A380S6R2_FIBSU</name>
<organism evidence="1 2">
    <name type="scientific">Fibrobacter succinogenes</name>
    <name type="common">Bacteroides succinogenes</name>
    <dbReference type="NCBI Taxonomy" id="833"/>
    <lineage>
        <taxon>Bacteria</taxon>
        <taxon>Pseudomonadati</taxon>
        <taxon>Fibrobacterota</taxon>
        <taxon>Fibrobacteria</taxon>
        <taxon>Fibrobacterales</taxon>
        <taxon>Fibrobacteraceae</taxon>
        <taxon>Fibrobacter</taxon>
    </lineage>
</organism>
<evidence type="ECO:0000313" key="1">
    <source>
        <dbReference type="EMBL" id="SUQ24909.1"/>
    </source>
</evidence>
<accession>A0A380S6R2</accession>
<sequence>MATSILQNESECSTMDESSALMSALRALNEDALKNGSAGMSEEEIEAEIKAARAKIKR</sequence>
<dbReference type="Proteomes" id="UP000255423">
    <property type="component" value="Unassembled WGS sequence"/>
</dbReference>
<reference evidence="1 2" key="1">
    <citation type="submission" date="2017-08" db="EMBL/GenBank/DDBJ databases">
        <authorList>
            <person name="de Groot N.N."/>
        </authorList>
    </citation>
    <scope>NUCLEOTIDE SEQUENCE [LARGE SCALE GENOMIC DNA]</scope>
    <source>
        <strain evidence="1 2">HM2</strain>
    </source>
</reference>
<dbReference type="EMBL" id="UHJL01000003">
    <property type="protein sequence ID" value="SUQ24909.1"/>
    <property type="molecule type" value="Genomic_DNA"/>
</dbReference>
<evidence type="ECO:0000313" key="2">
    <source>
        <dbReference type="Proteomes" id="UP000255423"/>
    </source>
</evidence>
<dbReference type="RefSeq" id="WP_181369096.1">
    <property type="nucleotide sequence ID" value="NZ_UHJL01000003.1"/>
</dbReference>